<dbReference type="InterPro" id="IPR010071">
    <property type="entry name" value="AA_adenyl_dom"/>
</dbReference>
<dbReference type="InterPro" id="IPR020802">
    <property type="entry name" value="TesA-like"/>
</dbReference>
<dbReference type="Pfam" id="PF00501">
    <property type="entry name" value="AMP-binding"/>
    <property type="match status" value="4"/>
</dbReference>
<evidence type="ECO:0000259" key="5">
    <source>
        <dbReference type="PROSITE" id="PS50075"/>
    </source>
</evidence>
<dbReference type="PROSITE" id="PS00455">
    <property type="entry name" value="AMP_BINDING"/>
    <property type="match status" value="4"/>
</dbReference>
<dbReference type="InterPro" id="IPR001031">
    <property type="entry name" value="Thioesterase"/>
</dbReference>
<evidence type="ECO:0000256" key="4">
    <source>
        <dbReference type="ARBA" id="ARBA00022553"/>
    </source>
</evidence>
<dbReference type="SUPFAM" id="SSF53474">
    <property type="entry name" value="alpha/beta-Hydrolases"/>
    <property type="match status" value="1"/>
</dbReference>
<dbReference type="Gene3D" id="3.30.559.30">
    <property type="entry name" value="Nonribosomal peptide synthetase, condensation domain"/>
    <property type="match status" value="4"/>
</dbReference>
<evidence type="ECO:0000313" key="7">
    <source>
        <dbReference type="Proteomes" id="UP000001190"/>
    </source>
</evidence>
<dbReference type="GO" id="GO:0043041">
    <property type="term" value="P:amino acid activation for nonribosomal peptide biosynthetic process"/>
    <property type="evidence" value="ECO:0007669"/>
    <property type="project" value="TreeGrafter"/>
</dbReference>
<comment type="cofactor">
    <cofactor evidence="1">
        <name>pantetheine 4'-phosphate</name>
        <dbReference type="ChEBI" id="CHEBI:47942"/>
    </cofactor>
</comment>
<dbReference type="InterPro" id="IPR036736">
    <property type="entry name" value="ACP-like_sf"/>
</dbReference>
<evidence type="ECO:0000313" key="6">
    <source>
        <dbReference type="EMBL" id="ACC41697.1"/>
    </source>
</evidence>
<dbReference type="Gene3D" id="3.30.559.10">
    <property type="entry name" value="Chloramphenicol acetyltransferase-like domain"/>
    <property type="match status" value="4"/>
</dbReference>
<dbReference type="GO" id="GO:0003824">
    <property type="term" value="F:catalytic activity"/>
    <property type="evidence" value="ECO:0007669"/>
    <property type="project" value="InterPro"/>
</dbReference>
<dbReference type="PROSITE" id="PS50075">
    <property type="entry name" value="CARRIER"/>
    <property type="match status" value="4"/>
</dbReference>
<dbReference type="EMBL" id="CP000854">
    <property type="protein sequence ID" value="ACC41697.1"/>
    <property type="molecule type" value="Genomic_DNA"/>
</dbReference>
<dbReference type="SUPFAM" id="SSF56801">
    <property type="entry name" value="Acetyl-CoA synthetase-like"/>
    <property type="match status" value="4"/>
</dbReference>
<dbReference type="InterPro" id="IPR020806">
    <property type="entry name" value="PKS_PP-bd"/>
</dbReference>
<dbReference type="InterPro" id="IPR001242">
    <property type="entry name" value="Condensation_dom"/>
</dbReference>
<keyword evidence="3" id="KW-0596">Phosphopantetheine</keyword>
<evidence type="ECO:0000256" key="1">
    <source>
        <dbReference type="ARBA" id="ARBA00001957"/>
    </source>
</evidence>
<dbReference type="eggNOG" id="COG1020">
    <property type="taxonomic scope" value="Bacteria"/>
</dbReference>
<dbReference type="InterPro" id="IPR006162">
    <property type="entry name" value="Ppantetheine_attach_site"/>
</dbReference>
<dbReference type="Gene3D" id="3.40.50.980">
    <property type="match status" value="4"/>
</dbReference>
<dbReference type="HOGENOM" id="CLU_000022_0_0_11"/>
<dbReference type="FunFam" id="1.10.1200.10:FF:000005">
    <property type="entry name" value="Nonribosomal peptide synthetase 1"/>
    <property type="match status" value="4"/>
</dbReference>
<dbReference type="Pfam" id="PF00550">
    <property type="entry name" value="PP-binding"/>
    <property type="match status" value="4"/>
</dbReference>
<comment type="similarity">
    <text evidence="2">Belongs to the ATP-dependent AMP-binding enzyme family.</text>
</comment>
<organism evidence="6 7">
    <name type="scientific">Mycobacterium marinum (strain ATCC BAA-535 / M)</name>
    <dbReference type="NCBI Taxonomy" id="216594"/>
    <lineage>
        <taxon>Bacteria</taxon>
        <taxon>Bacillati</taxon>
        <taxon>Actinomycetota</taxon>
        <taxon>Actinomycetes</taxon>
        <taxon>Mycobacteriales</taxon>
        <taxon>Mycobacteriaceae</taxon>
        <taxon>Mycobacterium</taxon>
        <taxon>Mycobacterium ulcerans group</taxon>
    </lineage>
</organism>
<accession>B2HHJ9</accession>
<dbReference type="STRING" id="216594.MMAR_3271"/>
<dbReference type="GO" id="GO:0044550">
    <property type="term" value="P:secondary metabolite biosynthetic process"/>
    <property type="evidence" value="ECO:0007669"/>
    <property type="project" value="UniProtKB-ARBA"/>
</dbReference>
<dbReference type="InterPro" id="IPR029058">
    <property type="entry name" value="AB_hydrolase_fold"/>
</dbReference>
<feature type="domain" description="Carrier" evidence="5">
    <location>
        <begin position="4111"/>
        <end position="4186"/>
    </location>
</feature>
<dbReference type="NCBIfam" id="TIGR01733">
    <property type="entry name" value="AA-adenyl-dom"/>
    <property type="match status" value="4"/>
</dbReference>
<dbReference type="InterPro" id="IPR045851">
    <property type="entry name" value="AMP-bd_C_sf"/>
</dbReference>
<feature type="domain" description="Carrier" evidence="5">
    <location>
        <begin position="3048"/>
        <end position="3124"/>
    </location>
</feature>
<keyword evidence="7" id="KW-1185">Reference proteome</keyword>
<dbReference type="InterPro" id="IPR009081">
    <property type="entry name" value="PP-bd_ACP"/>
</dbReference>
<dbReference type="GO" id="GO:0031177">
    <property type="term" value="F:phosphopantetheine binding"/>
    <property type="evidence" value="ECO:0007669"/>
    <property type="project" value="InterPro"/>
</dbReference>
<dbReference type="SUPFAM" id="SSF52777">
    <property type="entry name" value="CoA-dependent acyltransferases"/>
    <property type="match status" value="8"/>
</dbReference>
<keyword evidence="4" id="KW-0597">Phosphoprotein</keyword>
<dbReference type="GO" id="GO:0005829">
    <property type="term" value="C:cytosol"/>
    <property type="evidence" value="ECO:0007669"/>
    <property type="project" value="TreeGrafter"/>
</dbReference>
<evidence type="ECO:0000256" key="2">
    <source>
        <dbReference type="ARBA" id="ARBA00006432"/>
    </source>
</evidence>
<dbReference type="GO" id="GO:0008610">
    <property type="term" value="P:lipid biosynthetic process"/>
    <property type="evidence" value="ECO:0007669"/>
    <property type="project" value="UniProtKB-ARBA"/>
</dbReference>
<feature type="domain" description="Carrier" evidence="5">
    <location>
        <begin position="1975"/>
        <end position="2051"/>
    </location>
</feature>
<dbReference type="Gene3D" id="3.30.300.30">
    <property type="match status" value="4"/>
</dbReference>
<dbReference type="Pfam" id="PF00668">
    <property type="entry name" value="Condensation"/>
    <property type="match status" value="4"/>
</dbReference>
<dbReference type="Proteomes" id="UP000001190">
    <property type="component" value="Chromosome"/>
</dbReference>
<dbReference type="Gene3D" id="2.30.38.10">
    <property type="entry name" value="Luciferase, Domain 3"/>
    <property type="match status" value="2"/>
</dbReference>
<dbReference type="Pfam" id="PF00975">
    <property type="entry name" value="Thioesterase"/>
    <property type="match status" value="1"/>
</dbReference>
<protein>
    <submittedName>
        <fullName evidence="6">Non-ribosomal peptide synthetase</fullName>
    </submittedName>
</protein>
<dbReference type="KEGG" id="mmi:MMAR_3271"/>
<dbReference type="PANTHER" id="PTHR45527:SF1">
    <property type="entry name" value="FATTY ACID SYNTHASE"/>
    <property type="match status" value="1"/>
</dbReference>
<evidence type="ECO:0000256" key="3">
    <source>
        <dbReference type="ARBA" id="ARBA00022450"/>
    </source>
</evidence>
<dbReference type="Gene3D" id="3.40.50.1820">
    <property type="entry name" value="alpha/beta hydrolase"/>
    <property type="match status" value="1"/>
</dbReference>
<dbReference type="UniPathway" id="UPA00011"/>
<dbReference type="FunFam" id="3.30.300.30:FF:000010">
    <property type="entry name" value="Enterobactin synthetase component F"/>
    <property type="match status" value="4"/>
</dbReference>
<reference evidence="6 7" key="1">
    <citation type="journal article" date="2008" name="Genome Res.">
        <title>Insights from the complete genome sequence of Mycobacterium marinum on the evolution of Mycobacterium tuberculosis.</title>
        <authorList>
            <person name="Stinear T.P."/>
            <person name="Seemann T."/>
            <person name="Harrison P.F."/>
            <person name="Jenkin G.A."/>
            <person name="Davies J.K."/>
            <person name="Johnson P.D."/>
            <person name="Abdellah Z."/>
            <person name="Arrowsmith C."/>
            <person name="Chillingworth T."/>
            <person name="Churcher C."/>
            <person name="Clarke K."/>
            <person name="Cronin A."/>
            <person name="Davis P."/>
            <person name="Goodhead I."/>
            <person name="Holroyd N."/>
            <person name="Jagels K."/>
            <person name="Lord A."/>
            <person name="Moule S."/>
            <person name="Mungall K."/>
            <person name="Norbertczak H."/>
            <person name="Quail M.A."/>
            <person name="Rabbinowitsch E."/>
            <person name="Walker D."/>
            <person name="White B."/>
            <person name="Whitehead S."/>
            <person name="Small P.L."/>
            <person name="Brosch R."/>
            <person name="Ramakrishnan L."/>
            <person name="Fischbach M.A."/>
            <person name="Parkhill J."/>
            <person name="Cole S.T."/>
        </authorList>
    </citation>
    <scope>NUCLEOTIDE SEQUENCE [LARGE SCALE GENOMIC DNA]</scope>
    <source>
        <strain evidence="7">ATCC BAA-535 / M</strain>
    </source>
</reference>
<dbReference type="NCBIfam" id="NF003417">
    <property type="entry name" value="PRK04813.1"/>
    <property type="match status" value="4"/>
</dbReference>
<dbReference type="FunFam" id="3.40.50.980:FF:000001">
    <property type="entry name" value="Non-ribosomal peptide synthetase"/>
    <property type="match status" value="4"/>
</dbReference>
<dbReference type="PANTHER" id="PTHR45527">
    <property type="entry name" value="NONRIBOSOMAL PEPTIDE SYNTHETASE"/>
    <property type="match status" value="1"/>
</dbReference>
<name>B2HHJ9_MYCMM</name>
<dbReference type="SMART" id="SM00823">
    <property type="entry name" value="PKS_PP"/>
    <property type="match status" value="4"/>
</dbReference>
<dbReference type="Gene3D" id="1.10.1200.10">
    <property type="entry name" value="ACP-like"/>
    <property type="match status" value="3"/>
</dbReference>
<dbReference type="SMART" id="SM00824">
    <property type="entry name" value="PKS_TE"/>
    <property type="match status" value="1"/>
</dbReference>
<dbReference type="InterPro" id="IPR023213">
    <property type="entry name" value="CAT-like_dom_sf"/>
</dbReference>
<proteinExistence type="inferred from homology"/>
<dbReference type="InterPro" id="IPR025110">
    <property type="entry name" value="AMP-bd_C"/>
</dbReference>
<dbReference type="SUPFAM" id="SSF47336">
    <property type="entry name" value="ACP-like"/>
    <property type="match status" value="4"/>
</dbReference>
<dbReference type="PROSITE" id="PS00012">
    <property type="entry name" value="PHOSPHOPANTETHEINE"/>
    <property type="match status" value="3"/>
</dbReference>
<sequence>MVDAQGWTPQHLHTAIDEATNYHFDLAAEIPIRATVLHTAPHQHVLVLLIHHIAADGWSLGPLARDLDTAYTARTAGHPPVWTPLPVHYADYTLWHHQLLGDPHDPASLLATDLAYWQHTLAGLPEHLPLPTDRPYPPIADYRGASHQFSWPPELTTAIHTLAHTHHVSVFMVIHAALTVVLATLADTNDIAIGVPIAARTHPHLDELIGFFVNTLVLRTHTHPADTPTDLLAHIRDRSLTAFEHQHVPFELLVEHLHPTRSRTHHPLIQVMLAFQNHPWTQHDTTGAEMRLGGARISPYPVATHTARMDLVISLTEHPTSPDTAPALTGTIEYRTDVYDPTTINTLATRLHHTLHAFTTHPDQPLHHLDLLTDTEHTHLRTWGNHPTLTAPTTTAVSIPAAFASVVAAHPHAPALTFEDHTWTYQQLDTASTQLAHHLTTTYGARAGAVVALLLPRSDHAILTILAILKTGAAYLPIDPHHPPTRIAFMLTDTTPTAIITTTELAQHLPTSTGNSGVPVITLDTLTVDDHPTTALPPPDPHDLAYLIYTSGTTGTPKGVAITHHNATTLTTTLTPQLGPTTNQVWSQWHSYAFDVSVCEIFGALLTGGRVVVVPEHVITSPHDLHHLLATEHVSVLSHTPSAFYALQTIDDTTHHNPTQPPLALTAVILAGEAFAPTRAHTWLSHHPHTRLINMYGTTETTVHATLRDITEHDTTNDTSPIGTPLHHLAFAVLDSSLRPVPPGTVGELYVAGAGVGVGYWRRGGFSATRFVACPFGAAGSRMYRTGDLVCWGPDGQLQYLGRADEQVKIRGYRIECGEVTAALAALDGVQQAVVIAHDAPGQTRLVAYYTTTGNAGIDTAWLRDRLSEVLPAYMVPAAFVVIDELPLTVNGKLDRRALPAPDYTTTEAYLAPQGPVEEVLASLYAQILGGSDRVSAADSFFDLGGDSLSAMRLIAAANTTLHAGLRVADVFEAPTITGLAQRVGADPVAQLPLIAGERPPRVPLSFAQSRLWFLEQLQGPSAVYNIPVVLHLHGPLDTEALRAALDDLITRHETLRTRFPSIDGTGYQDILTPNQAEIFWQVVDARGWTPQHLHTAIDEATNYHFDLAAEIPIRATVLHTAPHQHVLVLLIHHIAADGWSLGPLARDLDTAYTARTAGHPPAWVPLPVHYADYTLWHHQLLGDPHDPASLLATDLAYWQHTLAGLPEHLPLPTDRPYPPIADYRGASHQFSWPPELTTAIHTLAHTHHVSVFMVIHAALTVVLATLADTNDIAIGVPIAARTHPHLDELIGFFVNTLVLRTHTHPADTPTDLLAHIREDSLTAYQHQHVPFELLVEHLQPTRSRTHHPLIQVMLAFQNHPWTQHDTTGAEMRLGEASISPYPVATHTARMDLVISLTEHPTSPDTAPTLTGTIEYRTDVYNPTTINTLATRLHHTLHAFTTHPDQPLHHLDLLTDTEHTHLRTWGNHPTLTAPTTTAVSIPAAFTNIVATHPHAPALTFEDHTWTYQQLDAASTQLAHHLLNYGAGPGAVVALLLPRSDHAILTILAILKTGAAYLPIDPHHPPTRIAFMLTDTTPTAIITTTELTTHLPTSSGVPVITLDTLTVDDHPTTPLPPPNPHDLAYLIYTSGTTGTPKGVAITHHNVTTLIHTLTPQLGSTTNQVWSQCHSYAFDVSVREILGALLSGGSLIVAPDDVVASQDELVRWFDDAGVNIVYLTAPVLTVLPPHGLTGVHTLLVGAEPCPIEVVRRWAPGRLMLNSYGPTETTITATISNPLQPDSDPVPIGAPVPGAALFVLDRWLRPVPPGVVGELYVAGAGVGVGYWRRGGLSAARFVACPFGAAGSRMYRTGDLVCWGPDGQLQYVGRADEQVKIRGYRIECGEVAAALAALDGVQQAVVIAHDASGQTRLVAYYTTTSGTRLDTTDIRASLSQVLPAYMVPAAFVVIDELPLTVNGKLDRRALPAPDYTTTEAYLAPQGPVEEVLASLYTQILGGSDRVSAADSFFELGGDSLSAMRLIAAANTTLHAGLRVADVFEAPTITGLAHRVGADPVAQLPLIAGERPPRVPLSFAQSRLWFLEQLQGPSAVYNIPVVLHLHGPLDTEALRAALTDLITRHETLRTRFSTTSEGIGYQDILTPNQAEIFWQVVDARGWTPQHLHTAIDEATNYHFDLAAEIPIRATVLHTAPHQHVLVLLIHHIAADGWSLGPLARDLNTAYTARTAGHPPTWVPLPVHYADYTLWHHQLLGDPHDPASLLATDLAYWQHTLAGLPEHLPLPTDRPYPPIADYRGASHQFSWPPELTTAIHTLAHTHHVSVFMVIHAALTVVLATLADTNDVAIGVPIAARTHPHLDELIGFFVNTLVLRTHTHPAYTPTDLLAHIREDSLTAFEHQHVPFELLVEHLNPTRSRTHHPLIQVMLAFQNHPWTQHDTTGAEMRLGEASISPYPVSTHTARMDLVISLREHATSPDTAPTLTGTIEYRTDVYNPTTINTLATRLHHTLHAFTTHPDQPLHHLDLLTDTEHTQLRTWGNHPTLTAPTTTAVSIPAAFASVVAAHPHAPALTFEDHTWTYQQLDAASTQLAHHLLNYGAGPGAVVALLLPRSDHAILTILAILKTGAAYLPIDPHHPPTRIAFMLTDTTPTAVLTTTELTTHLPTSTGTGSGVPVITLDTLTNLDDHPTTPLLPPDPHDLAYLIYTSGTTGTPKGVAITHHNIASWISSLHQRGIYGSGAPQHSWSQCHSYAFDYSVWEIFAALLGGGRVVVVPEHIVTSPEDFHALLVTEQVSVLSQTPAALQNLPPEGLENTTLLTGGEPCPADLLDRWAPGRIMLNAYGPTETTVAATITAPLVAGTPVVPIGAPVPGAGVFVLDSWLRPVPPGTVGELYVAGTGVGVGYWRRGGLSATRFVACPFGAAGSRMYRTGDLVCWGPDGQLQYLGRADEQVKIRGHRIECGEVTAALTALDGVDQAVVIARNDAPGQTRLVAYYTTTGNAGIDTAWLRDRLSEVLPAYMVPAAFMVIDQLPLTVNGKLDRRALPAPDYTISAQAYVAPQGPVEEVLASLYAQILGGSDRVSAADSFFELGGDSLSAMRLIAAANTTLHAGLRVADVFEAPTITGLAQRVGADPVAQLPLIAGPRPPRVPLSFAQSRLWFLEQLQGPSAVYNIPVVLHLHGPLDTEALRAALTDLITRHETLRTRFSTTSEGIGYQDILTPNQAEIFWQVVDARGWTPQHLHTAIDEATNYHFDLAAEIPIRATVLHTAPHQHVLVLLIHHIAADGWSLGPLARDLDTAYTARTAGHPPAWVPLPVHYADYTLWHHQLLGDPHDPTSLLATDLAYWQHTLAGLPEHLPLPTDRPYPPIADYRGASHQFSWPPELTTAIHTLAHTHHVSVFMVIHAALTVVLATLADTNDIAIGVPIAARTHPHLDELIGFFVNTLVLRTHTHPADTPTDLLAHIREDSLTAYQHQHVPFELLVEHLHPTRSRTHHPLIQVMLAFQNHPWTQHDTPLALGEARISPYPVATHTARMDLVISLTEHPTTPNTPPALTGTIEYRTDVYNPTTINTLATRLHHTLHAFTTHPDQPLHHLDLLTDTEHTQLRTWGNHPTLTAPTTTAAISIPAAFASVVAAHPHAPALTFEDHTWTYQQLDTASTQLAHHLLNYGAGPGAVVALLLPRSDHAILTILAILKTGAAYLPIDPHHPPTRIAFMLTDTTPTAIITTTELAQHLPHTPAIATITLDTLTLDDHPTTPLPPPNPHDLAYLIYTSGTTGTPKGVAITHHNATTLTTTLTPQLGPTTNQVWSQCHSYAFDYSVWEIFGALLTGGRVVVVPEHVIISPEDLHQLLITEQVTVLSQTPSALAMLAPTTLDVETVIVAAEACPAKLVDQWAPGRTLLNAYGPTETTIYATTSNPLQPDADPVPIGTPIPGAALFVLDSWLRPVPPGTVGELYVAGTGVGVGYWRRGALSAARFVACPFGAAGSRMYRTGDLVCWGPDGQLQYLGRADEQVKIRGYRIECGEVTTALTTLDGVQQAVVIAHDDAPGQPRLVAYYTTTGNAGIDTAWLRDRLSEVLPPYMVPAAFIEIDQLPLTVNGKLDRHALPTPDYTTSAQTYLAPQGPTEKTLANLYTQILGIDRISATDSFFELGGDSLSAMRLIAATNTTLHTDLRVADIFDTPTITTLAHRIDTHAQPATIPPIQTLRTGTGTPLFCIHATSGISWPYQTLANHLTNPLIGINQTLNADETPPHTLQAMAHNYATRIQNTHPTGPYHLLGWSFGGVLAHQIAIELHHRGHTDTRLILLDSLPTLDTNTNPTTTPRNDRQTLQTLLGHHHTTIPDNQLHHLTTNHNHNITLYQHHQPHTYTGPTLLIAAEHTPPPNHPTYESTHTKAAYLLHAWQPHLTGPTTTHSTNSTHHQLLHPNIVPTYTNHLKNFLQ</sequence>
<gene>
    <name evidence="6" type="ordered locus">MMAR_3271</name>
</gene>
<dbReference type="Pfam" id="PF13193">
    <property type="entry name" value="AMP-binding_C"/>
    <property type="match status" value="4"/>
</dbReference>
<dbReference type="InterPro" id="IPR042099">
    <property type="entry name" value="ANL_N_sf"/>
</dbReference>
<dbReference type="Gene3D" id="3.40.50.12780">
    <property type="entry name" value="N-terminal domain of ligase-like"/>
    <property type="match status" value="2"/>
</dbReference>
<dbReference type="CDD" id="cd19540">
    <property type="entry name" value="LCL_NRPS-like"/>
    <property type="match status" value="4"/>
</dbReference>
<dbReference type="FunFam" id="3.40.50.12780:FF:000012">
    <property type="entry name" value="Non-ribosomal peptide synthetase"/>
    <property type="match status" value="4"/>
</dbReference>
<feature type="domain" description="Carrier" evidence="5">
    <location>
        <begin position="912"/>
        <end position="988"/>
    </location>
</feature>
<dbReference type="InterPro" id="IPR000873">
    <property type="entry name" value="AMP-dep_synth/lig_dom"/>
</dbReference>
<dbReference type="InterPro" id="IPR020845">
    <property type="entry name" value="AMP-binding_CS"/>
</dbReference>
<dbReference type="CDD" id="cd05930">
    <property type="entry name" value="A_NRPS"/>
    <property type="match status" value="1"/>
</dbReference>